<accession>A0ABV0JDL6</accession>
<sequence length="94" mass="10174">MVNLLASLLLAAWVVAIAIVSVQNFTPVSFEFLLFKSVEIPFGIVLAFSVGLGMVGMALLQFLWGFSSSSRGYSGSSVNPGGRAQRNDNWSEDW</sequence>
<keyword evidence="2" id="KW-0472">Membrane</keyword>
<reference evidence="3 4" key="1">
    <citation type="submission" date="2022-04" db="EMBL/GenBank/DDBJ databases">
        <title>Positive selection, recombination, and allopatry shape intraspecific diversity of widespread and dominant cyanobacteria.</title>
        <authorList>
            <person name="Wei J."/>
            <person name="Shu W."/>
            <person name="Hu C."/>
        </authorList>
    </citation>
    <scope>NUCLEOTIDE SEQUENCE [LARGE SCALE GENOMIC DNA]</scope>
    <source>
        <strain evidence="3 4">GB2-A4</strain>
    </source>
</reference>
<feature type="region of interest" description="Disordered" evidence="1">
    <location>
        <begin position="71"/>
        <end position="94"/>
    </location>
</feature>
<keyword evidence="4" id="KW-1185">Reference proteome</keyword>
<organism evidence="3 4">
    <name type="scientific">Trichocoleus desertorum GB2-A4</name>
    <dbReference type="NCBI Taxonomy" id="2933944"/>
    <lineage>
        <taxon>Bacteria</taxon>
        <taxon>Bacillati</taxon>
        <taxon>Cyanobacteriota</taxon>
        <taxon>Cyanophyceae</taxon>
        <taxon>Leptolyngbyales</taxon>
        <taxon>Trichocoleusaceae</taxon>
        <taxon>Trichocoleus</taxon>
    </lineage>
</organism>
<evidence type="ECO:0000313" key="3">
    <source>
        <dbReference type="EMBL" id="MEP0819126.1"/>
    </source>
</evidence>
<protein>
    <submittedName>
        <fullName evidence="3">Lipopolysaccharide assembly protein LapA domain-containing protein</fullName>
    </submittedName>
</protein>
<dbReference type="EMBL" id="JAMPKM010000012">
    <property type="protein sequence ID" value="MEP0819126.1"/>
    <property type="molecule type" value="Genomic_DNA"/>
</dbReference>
<proteinExistence type="predicted"/>
<dbReference type="RefSeq" id="WP_190432222.1">
    <property type="nucleotide sequence ID" value="NZ_JAMPKM010000012.1"/>
</dbReference>
<feature type="transmembrane region" description="Helical" evidence="2">
    <location>
        <begin position="42"/>
        <end position="64"/>
    </location>
</feature>
<evidence type="ECO:0000256" key="2">
    <source>
        <dbReference type="SAM" id="Phobius"/>
    </source>
</evidence>
<dbReference type="Proteomes" id="UP001464891">
    <property type="component" value="Unassembled WGS sequence"/>
</dbReference>
<name>A0ABV0JDL6_9CYAN</name>
<keyword evidence="2" id="KW-1133">Transmembrane helix</keyword>
<evidence type="ECO:0000313" key="4">
    <source>
        <dbReference type="Proteomes" id="UP001464891"/>
    </source>
</evidence>
<comment type="caution">
    <text evidence="3">The sequence shown here is derived from an EMBL/GenBank/DDBJ whole genome shotgun (WGS) entry which is preliminary data.</text>
</comment>
<gene>
    <name evidence="3" type="ORF">NC998_18665</name>
</gene>
<evidence type="ECO:0000256" key="1">
    <source>
        <dbReference type="SAM" id="MobiDB-lite"/>
    </source>
</evidence>
<keyword evidence="2" id="KW-0812">Transmembrane</keyword>